<dbReference type="Proteomes" id="UP001552299">
    <property type="component" value="Unassembled WGS sequence"/>
</dbReference>
<comment type="caution">
    <text evidence="4">The sequence shown here is derived from an EMBL/GenBank/DDBJ whole genome shotgun (WGS) entry which is preliminary data.</text>
</comment>
<accession>A0ABD0VQ03</accession>
<feature type="domain" description="C2 NT-type" evidence="3">
    <location>
        <begin position="6"/>
        <end position="141"/>
    </location>
</feature>
<feature type="compositionally biased region" description="Polar residues" evidence="2">
    <location>
        <begin position="153"/>
        <end position="164"/>
    </location>
</feature>
<keyword evidence="1" id="KW-0175">Coiled coil</keyword>
<organism evidence="4 5">
    <name type="scientific">Dendrobium thyrsiflorum</name>
    <name type="common">Pinecone-like raceme dendrobium</name>
    <name type="synonym">Orchid</name>
    <dbReference type="NCBI Taxonomy" id="117978"/>
    <lineage>
        <taxon>Eukaryota</taxon>
        <taxon>Viridiplantae</taxon>
        <taxon>Streptophyta</taxon>
        <taxon>Embryophyta</taxon>
        <taxon>Tracheophyta</taxon>
        <taxon>Spermatophyta</taxon>
        <taxon>Magnoliopsida</taxon>
        <taxon>Liliopsida</taxon>
        <taxon>Asparagales</taxon>
        <taxon>Orchidaceae</taxon>
        <taxon>Epidendroideae</taxon>
        <taxon>Malaxideae</taxon>
        <taxon>Dendrobiinae</taxon>
        <taxon>Dendrobium</taxon>
    </lineage>
</organism>
<feature type="region of interest" description="Disordered" evidence="2">
    <location>
        <begin position="151"/>
        <end position="176"/>
    </location>
</feature>
<feature type="compositionally biased region" description="Polar residues" evidence="2">
    <location>
        <begin position="1580"/>
        <end position="1596"/>
    </location>
</feature>
<gene>
    <name evidence="4" type="ORF">M5K25_001345</name>
</gene>
<feature type="coiled-coil region" evidence="1">
    <location>
        <begin position="1605"/>
        <end position="1646"/>
    </location>
</feature>
<feature type="coiled-coil region" evidence="1">
    <location>
        <begin position="924"/>
        <end position="986"/>
    </location>
</feature>
<dbReference type="PANTHER" id="PTHR47270:SF3">
    <property type="entry name" value="HYPOTETICAL PROTEIN"/>
    <property type="match status" value="1"/>
</dbReference>
<evidence type="ECO:0000259" key="3">
    <source>
        <dbReference type="PROSITE" id="PS51840"/>
    </source>
</evidence>
<reference evidence="4 5" key="1">
    <citation type="journal article" date="2024" name="Plant Biotechnol. J.">
        <title>Dendrobium thyrsiflorum genome and its molecular insights into genes involved in important horticultural traits.</title>
        <authorList>
            <person name="Chen B."/>
            <person name="Wang J.Y."/>
            <person name="Zheng P.J."/>
            <person name="Li K.L."/>
            <person name="Liang Y.M."/>
            <person name="Chen X.F."/>
            <person name="Zhang C."/>
            <person name="Zhao X."/>
            <person name="He X."/>
            <person name="Zhang G.Q."/>
            <person name="Liu Z.J."/>
            <person name="Xu Q."/>
        </authorList>
    </citation>
    <scope>NUCLEOTIDE SEQUENCE [LARGE SCALE GENOMIC DNA]</scope>
    <source>
        <strain evidence="4">GZMU011</strain>
    </source>
</reference>
<dbReference type="EMBL" id="JANQDX010000002">
    <property type="protein sequence ID" value="KAL0927182.1"/>
    <property type="molecule type" value="Genomic_DNA"/>
</dbReference>
<feature type="region of interest" description="Disordered" evidence="2">
    <location>
        <begin position="341"/>
        <end position="430"/>
    </location>
</feature>
<feature type="compositionally biased region" description="Polar residues" evidence="2">
    <location>
        <begin position="392"/>
        <end position="416"/>
    </location>
</feature>
<name>A0ABD0VQ03_DENTH</name>
<feature type="region of interest" description="Disordered" evidence="2">
    <location>
        <begin position="1580"/>
        <end position="1605"/>
    </location>
</feature>
<dbReference type="PROSITE" id="PS51840">
    <property type="entry name" value="C2_NT"/>
    <property type="match status" value="1"/>
</dbReference>
<dbReference type="PANTHER" id="PTHR47270">
    <property type="entry name" value="PROTEIN MLP1-LIKE"/>
    <property type="match status" value="1"/>
</dbReference>
<protein>
    <recommendedName>
        <fullName evidence="3">C2 NT-type domain-containing protein</fullName>
    </recommendedName>
</protein>
<evidence type="ECO:0000256" key="1">
    <source>
        <dbReference type="SAM" id="Coils"/>
    </source>
</evidence>
<dbReference type="InterPro" id="IPR019448">
    <property type="entry name" value="NT-C2"/>
</dbReference>
<feature type="coiled-coil region" evidence="1">
    <location>
        <begin position="1029"/>
        <end position="1317"/>
    </location>
</feature>
<sequence>MFRLNKHRSERLGERAEFKFSNFQAFKVPKGWDKLYISVISVETGKTIAKSNKATVHSGTCQWTETLSESIPISQDGGLKNRGEYFFKFVISMGSVKPGILGEIVLNLADHIDSSDSGPLTLPLNKCGYGTILQVKIQCFNPRTRFRDGKALSATNSRLESPTGSHRDVDSKSDSSNTTIYGSVGSFSSNLMTTAAFPNGPAKQCMADSEVDHGFIYDHQGLVDILRSPFFDLNLEVDNTVEDYVDRILFTFAPSIEEHLASGHWRLIGHPPVSLIPSVSCLCGPRFPVLVAPRFSILEALGNFCWVADWRLTVGALCCFGACFLAPRFLPFPADAISLASGSHSSSDSTENSQGTNFSPKNSVNGSSHIVRQDSSDSHASANSSAGPADGSNPSSFNSRALGSSTPHRWQESTMQAAPHGHAAPSLSTSGSAKELLEAAEETIDELRDEAKMWERHAQKLKIDLEKLKRDCSFKSKQQAEMDMELSAANNERDSLKREVDQLKLSVENLKGSLAEKENCKTQGMLHSQRQLEDELKFLRESNSTLTMQLNKSQEANLELVAILEELEETVEKQRLELASLSQITSISENGEGMRDQTLMDIEAEWSSELSVKEKETSKLEESLHKEKNAPHPMEIVLNQGNSDMVQEIEDLRAKVEELERDCTELTEENLELIYKLKESEKNANKAKEFHGSSFNDFHTPIVHDSSASGISHLKYQICQPDEELQRRDVNGVVSAEPSTLQMDEIKKKCAELEIELQYFKNHACDLDMRLNECQVEVEKQKMHSTECQLEAADRGYSDAATGQGPEIMKSKICMEMPSMLYEMDKQLQLALIHARNLNDGQNTVAENCNEIITDFMVSSRADVTSQERLMEETLIGIIKLSSSLQAKVVECKEFFQNKGESVREKKMITTADVHIIEDDIIIKELQNNDLAELKLRNEKLETSLLLKEKEIDNLESSIKELEDMVSNIKSEKIQVEETLAVAQRENIISSKCLDDVRNEMIVLSSSIDTHLSVNKMLEKKSSELEIGKRELELHISELEVENLQLSERISGSEAQLRYMRDEKETNRLEIEDYKSHLVDLKGEIAQEQAEMETLKAQHGKKLQEVQKRLSEAHEESEVLRRSHSKLEFKVESLTDECDLLKKQVGDLRSQKLEMREQMSHLEVELRDLQTKIAGHLNKVEVLEEKISLLQSDFTLKEETLASQLESIFQENKEQEQKLSKANVMLKQINQEQMVEVENLKQEIIHLSTQDCSSQDEREKIAADAVREVSILRSNKNKLENNLQEVQSKVKLYETELHNLTRESNNKVTELEKLLNASKHSEEVLMNDIERMQRMTESVKSSEDTFKRMANELELKLKASNYEKQQITEDASGLKLQLLKVTQFQNEILNLKSSLEEVKYEREKLEGLLLSTSEECEKLKAEKMSFSDKISLLQKALHDAEDDRRSRVALEEKLLRLEADLASREASYAQEAGMKNEISRIKRVNSEYQRKVQGLEEEKDEIIRKAYELEKELAQRKMEWSEEKVSIKVENEQLESMEGPQAQTEAALESKIHLLQIELAEALEANNIYQKQLNGFLSEQQNNKTENSSKIDSGNASKVDPSNKISSLETELKEMRERYLHMSLQYAEVEAQREELVMQLKSAAKKDKKWFS</sequence>
<evidence type="ECO:0000313" key="5">
    <source>
        <dbReference type="Proteomes" id="UP001552299"/>
    </source>
</evidence>
<feature type="compositionally biased region" description="Polar residues" evidence="2">
    <location>
        <begin position="355"/>
        <end position="370"/>
    </location>
</feature>
<keyword evidence="5" id="KW-1185">Reference proteome</keyword>
<proteinExistence type="predicted"/>
<feature type="coiled-coil region" evidence="1">
    <location>
        <begin position="430"/>
        <end position="584"/>
    </location>
</feature>
<feature type="coiled-coil region" evidence="1">
    <location>
        <begin position="642"/>
        <end position="683"/>
    </location>
</feature>
<feature type="compositionally biased region" description="Low complexity" evidence="2">
    <location>
        <begin position="341"/>
        <end position="354"/>
    </location>
</feature>
<evidence type="ECO:0000256" key="2">
    <source>
        <dbReference type="SAM" id="MobiDB-lite"/>
    </source>
</evidence>
<dbReference type="Pfam" id="PF10358">
    <property type="entry name" value="NT-C2"/>
    <property type="match status" value="1"/>
</dbReference>
<evidence type="ECO:0000313" key="4">
    <source>
        <dbReference type="EMBL" id="KAL0927182.1"/>
    </source>
</evidence>
<feature type="coiled-coil region" evidence="1">
    <location>
        <begin position="1350"/>
        <end position="1572"/>
    </location>
</feature>